<sequence length="61" mass="7019">MSLNEYLKTPIGIFKIKTTDNILVGTKFLDSNKKKFLVIQNVLQNIINMQKNFSLVNMSKT</sequence>
<proteinExistence type="predicted"/>
<evidence type="ECO:0000313" key="1">
    <source>
        <dbReference type="EMBL" id="AGF85580.1"/>
    </source>
</evidence>
<protein>
    <submittedName>
        <fullName evidence="1">Uncharacterized protein</fullName>
    </submittedName>
</protein>
<reference evidence="1 2" key="1">
    <citation type="submission" date="2012-10" db="EMBL/GenBank/DDBJ databases">
        <title>Complete genome sequence of Moumouvirus goulette.</title>
        <authorList>
            <person name="Fournous G."/>
            <person name="Bougalmi M."/>
            <person name="Colson P."/>
        </authorList>
    </citation>
    <scope>NUCLEOTIDE SEQUENCE [LARGE SCALE GENOMIC DNA]</scope>
</reference>
<organism evidence="1 2">
    <name type="scientific">Moumouvirus goulette</name>
    <dbReference type="NCBI Taxonomy" id="1247379"/>
    <lineage>
        <taxon>Viruses</taxon>
        <taxon>Varidnaviria</taxon>
        <taxon>Bamfordvirae</taxon>
        <taxon>Nucleocytoviricota</taxon>
        <taxon>Megaviricetes</taxon>
        <taxon>Imitervirales</taxon>
        <taxon>Mimiviridae</taxon>
        <taxon>Megamimivirinae</taxon>
        <taxon>Moumouvirus</taxon>
        <taxon>Moumouvirus goulettemassiliense</taxon>
    </lineage>
</organism>
<evidence type="ECO:0000313" key="2">
    <source>
        <dbReference type="Proteomes" id="UP000241071"/>
    </source>
</evidence>
<name>M1NNE6_9VIRU</name>
<dbReference type="EMBL" id="KC008572">
    <property type="protein sequence ID" value="AGF85580.1"/>
    <property type="molecule type" value="Genomic_DNA"/>
</dbReference>
<gene>
    <name evidence="1" type="ORF">glt_00775</name>
</gene>
<dbReference type="Proteomes" id="UP000241071">
    <property type="component" value="Segment"/>
</dbReference>
<accession>M1NNE6</accession>
<keyword evidence="2" id="KW-1185">Reference proteome</keyword>